<reference evidence="1" key="1">
    <citation type="submission" date="2022-04" db="EMBL/GenBank/DDBJ databases">
        <title>Genome of the entomopathogenic fungus Entomophthora muscae.</title>
        <authorList>
            <person name="Elya C."/>
            <person name="Lovett B.R."/>
            <person name="Lee E."/>
            <person name="Macias A.M."/>
            <person name="Hajek A.E."/>
            <person name="De Bivort B.L."/>
            <person name="Kasson M.T."/>
            <person name="De Fine Licht H.H."/>
            <person name="Stajich J.E."/>
        </authorList>
    </citation>
    <scope>NUCLEOTIDE SEQUENCE</scope>
    <source>
        <strain evidence="1">Berkeley</strain>
    </source>
</reference>
<sequence>MNTFNFFLSALCLALTASSAATEATEGTKVEIPDNYNHVLKLGTCDKEAVITVTIDGKDTGLPYLYPKFDKNDTIVAKASDTILEQAVKGADVAHQFPGHFHIADYKFKVVEFTGIKKTNYEVYVIPPNVPAPADGEKSTTTSFAVKVDFQCDNVSAPKKYDFIVSNDARVVSLVSSAAVLAATFFLIL</sequence>
<name>A0ACC2TRF4_9FUNG</name>
<comment type="caution">
    <text evidence="1">The sequence shown here is derived from an EMBL/GenBank/DDBJ whole genome shotgun (WGS) entry which is preliminary data.</text>
</comment>
<evidence type="ECO:0000313" key="2">
    <source>
        <dbReference type="Proteomes" id="UP001165960"/>
    </source>
</evidence>
<dbReference type="Proteomes" id="UP001165960">
    <property type="component" value="Unassembled WGS sequence"/>
</dbReference>
<dbReference type="EMBL" id="QTSX02002212">
    <property type="protein sequence ID" value="KAJ9077224.1"/>
    <property type="molecule type" value="Genomic_DNA"/>
</dbReference>
<keyword evidence="2" id="KW-1185">Reference proteome</keyword>
<gene>
    <name evidence="1" type="ORF">DSO57_1018766</name>
</gene>
<proteinExistence type="predicted"/>
<protein>
    <submittedName>
        <fullName evidence="1">Uncharacterized protein</fullName>
    </submittedName>
</protein>
<evidence type="ECO:0000313" key="1">
    <source>
        <dbReference type="EMBL" id="KAJ9077224.1"/>
    </source>
</evidence>
<organism evidence="1 2">
    <name type="scientific">Entomophthora muscae</name>
    <dbReference type="NCBI Taxonomy" id="34485"/>
    <lineage>
        <taxon>Eukaryota</taxon>
        <taxon>Fungi</taxon>
        <taxon>Fungi incertae sedis</taxon>
        <taxon>Zoopagomycota</taxon>
        <taxon>Entomophthoromycotina</taxon>
        <taxon>Entomophthoromycetes</taxon>
        <taxon>Entomophthorales</taxon>
        <taxon>Entomophthoraceae</taxon>
        <taxon>Entomophthora</taxon>
    </lineage>
</organism>
<accession>A0ACC2TRF4</accession>